<keyword evidence="3" id="KW-1185">Reference proteome</keyword>
<dbReference type="Proteomes" id="UP000886998">
    <property type="component" value="Unassembled WGS sequence"/>
</dbReference>
<evidence type="ECO:0000313" key="2">
    <source>
        <dbReference type="EMBL" id="GFY39866.1"/>
    </source>
</evidence>
<gene>
    <name evidence="2" type="ORF">TNIN_227321</name>
</gene>
<dbReference type="AlphaFoldDB" id="A0A8X6WU56"/>
<sequence>MEDTICANLKHSLGKEIGIHSHESGATSKTTGEEEESPLHSSSAAIHYEISKSSCGLHPNHYVTTLKVPLRGNGGSVNHNQNDSRSVKTEIILESGKWKPVTIRPPEDDLGSNEASYFL</sequence>
<accession>A0A8X6WU56</accession>
<protein>
    <submittedName>
        <fullName evidence="2">Uncharacterized protein</fullName>
    </submittedName>
</protein>
<comment type="caution">
    <text evidence="2">The sequence shown here is derived from an EMBL/GenBank/DDBJ whole genome shotgun (WGS) entry which is preliminary data.</text>
</comment>
<evidence type="ECO:0000313" key="3">
    <source>
        <dbReference type="Proteomes" id="UP000886998"/>
    </source>
</evidence>
<dbReference type="EMBL" id="BMAV01001561">
    <property type="protein sequence ID" value="GFY39866.1"/>
    <property type="molecule type" value="Genomic_DNA"/>
</dbReference>
<proteinExistence type="predicted"/>
<dbReference type="OrthoDB" id="10359187at2759"/>
<name>A0A8X6WU56_9ARAC</name>
<feature type="region of interest" description="Disordered" evidence="1">
    <location>
        <begin position="16"/>
        <end position="42"/>
    </location>
</feature>
<feature type="region of interest" description="Disordered" evidence="1">
    <location>
        <begin position="100"/>
        <end position="119"/>
    </location>
</feature>
<evidence type="ECO:0000256" key="1">
    <source>
        <dbReference type="SAM" id="MobiDB-lite"/>
    </source>
</evidence>
<organism evidence="2 3">
    <name type="scientific">Trichonephila inaurata madagascariensis</name>
    <dbReference type="NCBI Taxonomy" id="2747483"/>
    <lineage>
        <taxon>Eukaryota</taxon>
        <taxon>Metazoa</taxon>
        <taxon>Ecdysozoa</taxon>
        <taxon>Arthropoda</taxon>
        <taxon>Chelicerata</taxon>
        <taxon>Arachnida</taxon>
        <taxon>Araneae</taxon>
        <taxon>Araneomorphae</taxon>
        <taxon>Entelegynae</taxon>
        <taxon>Araneoidea</taxon>
        <taxon>Nephilidae</taxon>
        <taxon>Trichonephila</taxon>
        <taxon>Trichonephila inaurata</taxon>
    </lineage>
</organism>
<reference evidence="2" key="1">
    <citation type="submission" date="2020-08" db="EMBL/GenBank/DDBJ databases">
        <title>Multicomponent nature underlies the extraordinary mechanical properties of spider dragline silk.</title>
        <authorList>
            <person name="Kono N."/>
            <person name="Nakamura H."/>
            <person name="Mori M."/>
            <person name="Yoshida Y."/>
            <person name="Ohtoshi R."/>
            <person name="Malay A.D."/>
            <person name="Moran D.A.P."/>
            <person name="Tomita M."/>
            <person name="Numata K."/>
            <person name="Arakawa K."/>
        </authorList>
    </citation>
    <scope>NUCLEOTIDE SEQUENCE</scope>
</reference>